<evidence type="ECO:0000313" key="1">
    <source>
        <dbReference type="EMBL" id="GBL87755.1"/>
    </source>
</evidence>
<organism evidence="1 2">
    <name type="scientific">Araneus ventricosus</name>
    <name type="common">Orbweaver spider</name>
    <name type="synonym">Epeira ventricosa</name>
    <dbReference type="NCBI Taxonomy" id="182803"/>
    <lineage>
        <taxon>Eukaryota</taxon>
        <taxon>Metazoa</taxon>
        <taxon>Ecdysozoa</taxon>
        <taxon>Arthropoda</taxon>
        <taxon>Chelicerata</taxon>
        <taxon>Arachnida</taxon>
        <taxon>Araneae</taxon>
        <taxon>Araneomorphae</taxon>
        <taxon>Entelegynae</taxon>
        <taxon>Araneoidea</taxon>
        <taxon>Araneidae</taxon>
        <taxon>Araneus</taxon>
    </lineage>
</organism>
<evidence type="ECO:0000313" key="2">
    <source>
        <dbReference type="Proteomes" id="UP000499080"/>
    </source>
</evidence>
<name>A0A4Y2B8V3_ARAVE</name>
<accession>A0A4Y2B8V3</accession>
<dbReference type="Proteomes" id="UP000499080">
    <property type="component" value="Unassembled WGS sequence"/>
</dbReference>
<gene>
    <name evidence="1" type="ORF">AVEN_81359_1</name>
</gene>
<reference evidence="1 2" key="1">
    <citation type="journal article" date="2019" name="Sci. Rep.">
        <title>Orb-weaving spider Araneus ventricosus genome elucidates the spidroin gene catalogue.</title>
        <authorList>
            <person name="Kono N."/>
            <person name="Nakamura H."/>
            <person name="Ohtoshi R."/>
            <person name="Moran D.A.P."/>
            <person name="Shinohara A."/>
            <person name="Yoshida Y."/>
            <person name="Fujiwara M."/>
            <person name="Mori M."/>
            <person name="Tomita M."/>
            <person name="Arakawa K."/>
        </authorList>
    </citation>
    <scope>NUCLEOTIDE SEQUENCE [LARGE SCALE GENOMIC DNA]</scope>
</reference>
<proteinExistence type="predicted"/>
<dbReference type="EMBL" id="BGPR01000055">
    <property type="protein sequence ID" value="GBL87755.1"/>
    <property type="molecule type" value="Genomic_DNA"/>
</dbReference>
<keyword evidence="2" id="KW-1185">Reference proteome</keyword>
<protein>
    <submittedName>
        <fullName evidence="1">Uncharacterized protein</fullName>
    </submittedName>
</protein>
<dbReference type="AlphaFoldDB" id="A0A4Y2B8V3"/>
<sequence length="109" mass="12672">MWAVNARSIESGSSWRGWLSLVRKVLILTVPLPVLRFWRFGVNLATHCGIQNGWLVRGGERIFFDFWSGKKRGEEDFPDERVPVDKRENVMRNEKESSSKCFLELNTCP</sequence>
<comment type="caution">
    <text evidence="1">The sequence shown here is derived from an EMBL/GenBank/DDBJ whole genome shotgun (WGS) entry which is preliminary data.</text>
</comment>